<dbReference type="PANTHER" id="PTHR30151">
    <property type="entry name" value="ALKANE SULFONATE ABC TRANSPORTER-RELATED, MEMBRANE SUBUNIT"/>
    <property type="match status" value="1"/>
</dbReference>
<evidence type="ECO:0000256" key="7">
    <source>
        <dbReference type="RuleBase" id="RU363032"/>
    </source>
</evidence>
<evidence type="ECO:0000256" key="3">
    <source>
        <dbReference type="ARBA" id="ARBA00022475"/>
    </source>
</evidence>
<comment type="caution">
    <text evidence="9">The sequence shown here is derived from an EMBL/GenBank/DDBJ whole genome shotgun (WGS) entry which is preliminary data.</text>
</comment>
<feature type="domain" description="ABC transmembrane type-1" evidence="8">
    <location>
        <begin position="66"/>
        <end position="246"/>
    </location>
</feature>
<protein>
    <submittedName>
        <fullName evidence="9">ABC transporter permease</fullName>
    </submittedName>
</protein>
<dbReference type="SUPFAM" id="SSF161098">
    <property type="entry name" value="MetI-like"/>
    <property type="match status" value="1"/>
</dbReference>
<name>A0ABP8RMR2_9PSEU</name>
<keyword evidence="3" id="KW-1003">Cell membrane</keyword>
<gene>
    <name evidence="9" type="ORF">GCM10023175_18060</name>
</gene>
<keyword evidence="6 7" id="KW-0472">Membrane</keyword>
<dbReference type="InterPro" id="IPR000515">
    <property type="entry name" value="MetI-like"/>
</dbReference>
<keyword evidence="10" id="KW-1185">Reference proteome</keyword>
<evidence type="ECO:0000259" key="8">
    <source>
        <dbReference type="PROSITE" id="PS50928"/>
    </source>
</evidence>
<evidence type="ECO:0000256" key="4">
    <source>
        <dbReference type="ARBA" id="ARBA00022692"/>
    </source>
</evidence>
<keyword evidence="2 7" id="KW-0813">Transport</keyword>
<feature type="transmembrane region" description="Helical" evidence="7">
    <location>
        <begin position="106"/>
        <end position="126"/>
    </location>
</feature>
<dbReference type="PANTHER" id="PTHR30151:SF0">
    <property type="entry name" value="ABC TRANSPORTER PERMEASE PROTEIN MJ0413-RELATED"/>
    <property type="match status" value="1"/>
</dbReference>
<feature type="transmembrane region" description="Helical" evidence="7">
    <location>
        <begin position="73"/>
        <end position="94"/>
    </location>
</feature>
<comment type="similarity">
    <text evidence="7">Belongs to the binding-protein-dependent transport system permease family.</text>
</comment>
<evidence type="ECO:0000256" key="5">
    <source>
        <dbReference type="ARBA" id="ARBA00022989"/>
    </source>
</evidence>
<evidence type="ECO:0000313" key="9">
    <source>
        <dbReference type="EMBL" id="GAA4542552.1"/>
    </source>
</evidence>
<evidence type="ECO:0000313" key="10">
    <source>
        <dbReference type="Proteomes" id="UP001501598"/>
    </source>
</evidence>
<dbReference type="EMBL" id="BAABGT010000025">
    <property type="protein sequence ID" value="GAA4542552.1"/>
    <property type="molecule type" value="Genomic_DNA"/>
</dbReference>
<keyword evidence="5 7" id="KW-1133">Transmembrane helix</keyword>
<dbReference type="RefSeq" id="WP_345414655.1">
    <property type="nucleotide sequence ID" value="NZ_BAABGT010000025.1"/>
</dbReference>
<dbReference type="Proteomes" id="UP001501598">
    <property type="component" value="Unassembled WGS sequence"/>
</dbReference>
<dbReference type="PROSITE" id="PS50928">
    <property type="entry name" value="ABC_TM1"/>
    <property type="match status" value="1"/>
</dbReference>
<evidence type="ECO:0000256" key="6">
    <source>
        <dbReference type="ARBA" id="ARBA00023136"/>
    </source>
</evidence>
<keyword evidence="4 7" id="KW-0812">Transmembrane</keyword>
<feature type="transmembrane region" description="Helical" evidence="7">
    <location>
        <begin position="176"/>
        <end position="202"/>
    </location>
</feature>
<dbReference type="Pfam" id="PF00528">
    <property type="entry name" value="BPD_transp_1"/>
    <property type="match status" value="1"/>
</dbReference>
<comment type="subcellular location">
    <subcellularLocation>
        <location evidence="1 7">Cell membrane</location>
        <topology evidence="1 7">Multi-pass membrane protein</topology>
    </subcellularLocation>
</comment>
<dbReference type="CDD" id="cd06261">
    <property type="entry name" value="TM_PBP2"/>
    <property type="match status" value="1"/>
</dbReference>
<organism evidence="9 10">
    <name type="scientific">Pseudonocardia xishanensis</name>
    <dbReference type="NCBI Taxonomy" id="630995"/>
    <lineage>
        <taxon>Bacteria</taxon>
        <taxon>Bacillati</taxon>
        <taxon>Actinomycetota</taxon>
        <taxon>Actinomycetes</taxon>
        <taxon>Pseudonocardiales</taxon>
        <taxon>Pseudonocardiaceae</taxon>
        <taxon>Pseudonocardia</taxon>
    </lineage>
</organism>
<feature type="transmembrane region" description="Helical" evidence="7">
    <location>
        <begin position="132"/>
        <end position="155"/>
    </location>
</feature>
<accession>A0ABP8RMR2</accession>
<proteinExistence type="inferred from homology"/>
<sequence>MAVAAPSTRRRGGAPPKWVPAVLPVVLLALWEVAGQAGGSVYLPPLSRTLGVFAETWFPDVVVHDVLPSLGRFAAGFLLAAVIGIVLGLAIGMSRTLDDYLRPTLEFLRALPAVAVLPVAVFVLGLGTSMRISVIVFGVVFPVLVNAAAGARSVRPERVETARMFGLTRFAIARRVVLPSALPMISAGLRVALPIALIMMVVSELVGGQNGLGFYLTYQQQNFDIPAMFAAVIVLGVLGNLLNALYAAVERRALHWARHA</sequence>
<dbReference type="InterPro" id="IPR035906">
    <property type="entry name" value="MetI-like_sf"/>
</dbReference>
<evidence type="ECO:0000256" key="2">
    <source>
        <dbReference type="ARBA" id="ARBA00022448"/>
    </source>
</evidence>
<dbReference type="Gene3D" id="1.10.3720.10">
    <property type="entry name" value="MetI-like"/>
    <property type="match status" value="1"/>
</dbReference>
<feature type="transmembrane region" description="Helical" evidence="7">
    <location>
        <begin position="225"/>
        <end position="249"/>
    </location>
</feature>
<reference evidence="10" key="1">
    <citation type="journal article" date="2019" name="Int. J. Syst. Evol. Microbiol.">
        <title>The Global Catalogue of Microorganisms (GCM) 10K type strain sequencing project: providing services to taxonomists for standard genome sequencing and annotation.</title>
        <authorList>
            <consortium name="The Broad Institute Genomics Platform"/>
            <consortium name="The Broad Institute Genome Sequencing Center for Infectious Disease"/>
            <person name="Wu L."/>
            <person name="Ma J."/>
        </authorList>
    </citation>
    <scope>NUCLEOTIDE SEQUENCE [LARGE SCALE GENOMIC DNA]</scope>
    <source>
        <strain evidence="10">JCM 17906</strain>
    </source>
</reference>
<evidence type="ECO:0000256" key="1">
    <source>
        <dbReference type="ARBA" id="ARBA00004651"/>
    </source>
</evidence>